<dbReference type="HOGENOM" id="CLU_2002736_0_0_11"/>
<dbReference type="KEGG" id="sxi:SXIM_30320"/>
<accession>A0A0F7CPC4</accession>
<dbReference type="AlphaFoldDB" id="A0A0F7CPC4"/>
<dbReference type="Proteomes" id="UP000034034">
    <property type="component" value="Chromosome"/>
</dbReference>
<evidence type="ECO:0000313" key="1">
    <source>
        <dbReference type="EMBL" id="AKG44416.1"/>
    </source>
</evidence>
<name>A0A0F7CPC4_9ACTN</name>
<evidence type="ECO:0000313" key="2">
    <source>
        <dbReference type="Proteomes" id="UP000034034"/>
    </source>
</evidence>
<organism evidence="1 2">
    <name type="scientific">Streptomyces xiamenensis</name>
    <dbReference type="NCBI Taxonomy" id="408015"/>
    <lineage>
        <taxon>Bacteria</taxon>
        <taxon>Bacillati</taxon>
        <taxon>Actinomycetota</taxon>
        <taxon>Actinomycetes</taxon>
        <taxon>Kitasatosporales</taxon>
        <taxon>Streptomycetaceae</taxon>
        <taxon>Streptomyces</taxon>
    </lineage>
</organism>
<dbReference type="STRING" id="408015.SXIM_30320"/>
<gene>
    <name evidence="1" type="ORF">SXIM_30320</name>
</gene>
<proteinExistence type="predicted"/>
<keyword evidence="2" id="KW-1185">Reference proteome</keyword>
<protein>
    <submittedName>
        <fullName evidence="1">Uncharacterized protein</fullName>
    </submittedName>
</protein>
<reference evidence="1" key="1">
    <citation type="submission" date="2019-08" db="EMBL/GenBank/DDBJ databases">
        <title>Complete genome sequence of a mangrove-derived Streptomyces xiamenensis.</title>
        <authorList>
            <person name="Xu J."/>
        </authorList>
    </citation>
    <scope>NUCLEOTIDE SEQUENCE</scope>
    <source>
        <strain evidence="1">318</strain>
    </source>
</reference>
<dbReference type="EMBL" id="CP009922">
    <property type="protein sequence ID" value="AKG44416.1"/>
    <property type="molecule type" value="Genomic_DNA"/>
</dbReference>
<dbReference type="PATRIC" id="fig|408015.6.peg.3069"/>
<sequence length="124" mass="13681">MARTAGGEIAEDTKKVNFYACLGRNGEVAEDGRFEHSYSARIELPPEDHAQAVLDIREILEEKGFEINGYRSDPSVSPANALDARHPEEGQSVTAQDFTGNENHLLLIVSTPCLLPPDVEQQQF</sequence>